<feature type="region of interest" description="Disordered" evidence="1">
    <location>
        <begin position="545"/>
        <end position="564"/>
    </location>
</feature>
<evidence type="ECO:0000256" key="1">
    <source>
        <dbReference type="SAM" id="MobiDB-lite"/>
    </source>
</evidence>
<dbReference type="GO" id="GO:0009288">
    <property type="term" value="C:bacterial-type flagellum"/>
    <property type="evidence" value="ECO:0007669"/>
    <property type="project" value="InterPro"/>
</dbReference>
<feature type="domain" description="Flagellin N-terminal" evidence="2">
    <location>
        <begin position="17"/>
        <end position="149"/>
    </location>
</feature>
<dbReference type="eggNOG" id="COG1344">
    <property type="taxonomic scope" value="Bacteria"/>
</dbReference>
<evidence type="ECO:0000313" key="4">
    <source>
        <dbReference type="Proteomes" id="UP000001887"/>
    </source>
</evidence>
<dbReference type="AlphaFoldDB" id="D2R3T5"/>
<keyword evidence="4" id="KW-1185">Reference proteome</keyword>
<accession>D2R3T5</accession>
<dbReference type="GO" id="GO:0005198">
    <property type="term" value="F:structural molecule activity"/>
    <property type="evidence" value="ECO:0007669"/>
    <property type="project" value="InterPro"/>
</dbReference>
<reference evidence="3 4" key="1">
    <citation type="journal article" date="2009" name="Stand. Genomic Sci.">
        <title>Complete genome sequence of Pirellula staleyi type strain (ATCC 27377).</title>
        <authorList>
            <person name="Clum A."/>
            <person name="Tindall B.J."/>
            <person name="Sikorski J."/>
            <person name="Ivanova N."/>
            <person name="Mavrommatis K."/>
            <person name="Lucas S."/>
            <person name="Glavina del Rio T."/>
            <person name="Nolan M."/>
            <person name="Chen F."/>
            <person name="Tice H."/>
            <person name="Pitluck S."/>
            <person name="Cheng J.F."/>
            <person name="Chertkov O."/>
            <person name="Brettin T."/>
            <person name="Han C."/>
            <person name="Detter J.C."/>
            <person name="Kuske C."/>
            <person name="Bruce D."/>
            <person name="Goodwin L."/>
            <person name="Ovchinikova G."/>
            <person name="Pati A."/>
            <person name="Mikhailova N."/>
            <person name="Chen A."/>
            <person name="Palaniappan K."/>
            <person name="Land M."/>
            <person name="Hauser L."/>
            <person name="Chang Y.J."/>
            <person name="Jeffries C.D."/>
            <person name="Chain P."/>
            <person name="Rohde M."/>
            <person name="Goker M."/>
            <person name="Bristow J."/>
            <person name="Eisen J.A."/>
            <person name="Markowitz V."/>
            <person name="Hugenholtz P."/>
            <person name="Kyrpides N.C."/>
            <person name="Klenk H.P."/>
            <person name="Lapidus A."/>
        </authorList>
    </citation>
    <scope>NUCLEOTIDE SEQUENCE [LARGE SCALE GENOMIC DNA]</scope>
    <source>
        <strain evidence="4">ATCC 27377 / DSM 6068 / ICPB 4128</strain>
    </source>
</reference>
<keyword evidence="3" id="KW-0966">Cell projection</keyword>
<name>D2R3T5_PIRSD</name>
<dbReference type="InterPro" id="IPR001492">
    <property type="entry name" value="Flagellin"/>
</dbReference>
<gene>
    <name evidence="3" type="ordered locus">Psta_2369</name>
</gene>
<keyword evidence="3" id="KW-0969">Cilium</keyword>
<dbReference type="STRING" id="530564.Psta_2369"/>
<sequence>MAGVYPVPTTRTSSILAQTRLTAQLQADQLSILRLQSQISTGRRIALPSEDAPASQRAIHLQQLLELKAQALVNLDTSQSYLDATDSAIANVSSTLNQIRSTALGVANTTSSETTRAAAAAEVSRAIEQLVDVANQNFRGRYLFAGSKTTTVPFTYDGTNVIYNGNERELSSYADIDLLLETSIAGSQIFGAFSSSSQTVSDLQPILTRSTKLSDLRSGEGIGDGSIAISDGNSTRIINLSGASTIGDVADLIEANPPAGRTVTARVGPEGLILDIDDAGGGNFTIREVGGGTTAARLGIYEPLGTLTGPVTGEDLDPILTRTTSLADILGVRAQAIVQSSGPNNDIVIESLTRGSASNGVSLQLVDDSALHASPGLVAGAEQVVYSETAVAARAALSFSGFGNNLLLTGSVTGTSLNNVTIEVVSGGAIGDAATATFDANSKTLTIAVDSAGNTSIQSVVDAIALEGTFTASHDSSDGVDGAYNPLSTVSVGDIGVVTGNTSASGGEAGTIFVYVEAGATTANQVVTALEANSDVTARFRVSLDDSDTSSPGAAGKGNVLPGASATTIDGSGSDLDLTSGIIIENGGESFTIDLSGAETIEDLLNVLNGSPAHVRAEVDPTGKGIIVRSRLSGRPISIGENGGTTAAQLGIRTTTEEIYLTELNYGRGVGTFEGTDFTITRPDGVALDIDIDGAVTVGDVIDRINNHALNTGSGRVTAALNRVGNGIELTASQSSSPGTLSITKAFQSEAAWDLGLIPTGEQSITTSTAATVASARLDFAGANSDLLVTAGIAGSSLSGVAIRFVDSAVGDVATATYDAGTRELTIALDASATSATTIRDAINLEGTFSAALDATSDPTNDGSGVIGTTGVVGITSGGTAEVLTGANTYHQEVQGVFNTLIQLRDAINNFDLASIDRSLESLDVDLDRINFGRAEIGARGQALDLLRTRLEDEEVTLKDSLSKEIEVDITQAISELAARQASLEASMQLMATLFQTTLLNYL</sequence>
<organism evidence="3 4">
    <name type="scientific">Pirellula staleyi (strain ATCC 27377 / DSM 6068 / ICPB 4128)</name>
    <name type="common">Pirella staleyi</name>
    <dbReference type="NCBI Taxonomy" id="530564"/>
    <lineage>
        <taxon>Bacteria</taxon>
        <taxon>Pseudomonadati</taxon>
        <taxon>Planctomycetota</taxon>
        <taxon>Planctomycetia</taxon>
        <taxon>Pirellulales</taxon>
        <taxon>Pirellulaceae</taxon>
        <taxon>Pirellula</taxon>
    </lineage>
</organism>
<keyword evidence="3" id="KW-0282">Flagellum</keyword>
<protein>
    <submittedName>
        <fullName evidence="3">Flagellin domain protein</fullName>
    </submittedName>
</protein>
<dbReference type="PANTHER" id="PTHR42792:SF1">
    <property type="entry name" value="FLAGELLAR HOOK-ASSOCIATED PROTEIN 3"/>
    <property type="match status" value="1"/>
</dbReference>
<dbReference type="OrthoDB" id="225814at2"/>
<evidence type="ECO:0000313" key="3">
    <source>
        <dbReference type="EMBL" id="ADB17039.1"/>
    </source>
</evidence>
<dbReference type="Pfam" id="PF00669">
    <property type="entry name" value="Flagellin_N"/>
    <property type="match status" value="1"/>
</dbReference>
<dbReference type="InterPro" id="IPR001029">
    <property type="entry name" value="Flagellin_N"/>
</dbReference>
<evidence type="ECO:0000259" key="2">
    <source>
        <dbReference type="Pfam" id="PF00669"/>
    </source>
</evidence>
<proteinExistence type="predicted"/>
<dbReference type="Proteomes" id="UP000001887">
    <property type="component" value="Chromosome"/>
</dbReference>
<dbReference type="PANTHER" id="PTHR42792">
    <property type="entry name" value="FLAGELLIN"/>
    <property type="match status" value="1"/>
</dbReference>
<dbReference type="KEGG" id="psl:Psta_2369"/>
<dbReference type="HOGENOM" id="CLU_299133_0_0_0"/>
<dbReference type="SUPFAM" id="SSF64518">
    <property type="entry name" value="Phase 1 flagellin"/>
    <property type="match status" value="2"/>
</dbReference>
<dbReference type="EMBL" id="CP001848">
    <property type="protein sequence ID" value="ADB17039.1"/>
    <property type="molecule type" value="Genomic_DNA"/>
</dbReference>
<dbReference type="Gene3D" id="1.20.1330.10">
    <property type="entry name" value="f41 fragment of flagellin, N-terminal domain"/>
    <property type="match status" value="2"/>
</dbReference>